<dbReference type="Proteomes" id="UP000256645">
    <property type="component" value="Unassembled WGS sequence"/>
</dbReference>
<gene>
    <name evidence="3" type="ORF">BP6252_10031</name>
</gene>
<dbReference type="Pfam" id="PF20233">
    <property type="entry name" value="DUF6590"/>
    <property type="match status" value="1"/>
</dbReference>
<accession>A0A3D8QX81</accession>
<dbReference type="EMBL" id="PDLM01000011">
    <property type="protein sequence ID" value="RDW66396.1"/>
    <property type="molecule type" value="Genomic_DNA"/>
</dbReference>
<reference evidence="3 4" key="1">
    <citation type="journal article" date="2018" name="IMA Fungus">
        <title>IMA Genome-F 9: Draft genome sequence of Annulohypoxylon stygium, Aspergillus mulundensis, Berkeleyomyces basicola (syn. Thielaviopsis basicola), Ceratocystis smalleyi, two Cercospora beticola strains, Coleophoma cylindrospora, Fusarium fracticaudum, Phialophora cf. hyalina, and Morchella septimelata.</title>
        <authorList>
            <person name="Wingfield B.D."/>
            <person name="Bills G.F."/>
            <person name="Dong Y."/>
            <person name="Huang W."/>
            <person name="Nel W.J."/>
            <person name="Swalarsk-Parry B.S."/>
            <person name="Vaghefi N."/>
            <person name="Wilken P.M."/>
            <person name="An Z."/>
            <person name="de Beer Z.W."/>
            <person name="De Vos L."/>
            <person name="Chen L."/>
            <person name="Duong T.A."/>
            <person name="Gao Y."/>
            <person name="Hammerbacher A."/>
            <person name="Kikkert J.R."/>
            <person name="Li Y."/>
            <person name="Li H."/>
            <person name="Li K."/>
            <person name="Li Q."/>
            <person name="Liu X."/>
            <person name="Ma X."/>
            <person name="Naidoo K."/>
            <person name="Pethybridge S.J."/>
            <person name="Sun J."/>
            <person name="Steenkamp E.T."/>
            <person name="van der Nest M.A."/>
            <person name="van Wyk S."/>
            <person name="Wingfield M.J."/>
            <person name="Xiong C."/>
            <person name="Yue Q."/>
            <person name="Zhang X."/>
        </authorList>
    </citation>
    <scope>NUCLEOTIDE SEQUENCE [LARGE SCALE GENOMIC DNA]</scope>
    <source>
        <strain evidence="3 4">BP6252</strain>
    </source>
</reference>
<proteinExistence type="predicted"/>
<keyword evidence="4" id="KW-1185">Reference proteome</keyword>
<dbReference type="OrthoDB" id="10304125at2759"/>
<sequence>MSFSNRLASLDMDLTQGPRDDEVQPIPEDPHAPPLAPPVSQREIHTASNGEMKPLHRKFYPPGTVFTTYEHWTMTPEDQKQLLEECKEDYGGPRRFLGHTGELISKTIHYTESDNQQHYFWIESHRRRYCVVRTLLSHCIALPILVPRGSRRSNTIDWDKPNFCSIRSPGDDQAPAEGIHASLIMIPSRRGAQLPNTSSVQLNSPFCHNYTRIAQIEGTLEPDSLRRLIDLYNHYSVSPKISLPDLR</sequence>
<evidence type="ECO:0000313" key="3">
    <source>
        <dbReference type="EMBL" id="RDW66396.1"/>
    </source>
</evidence>
<evidence type="ECO:0000259" key="2">
    <source>
        <dbReference type="Pfam" id="PF20233"/>
    </source>
</evidence>
<feature type="region of interest" description="Disordered" evidence="1">
    <location>
        <begin position="1"/>
        <end position="42"/>
    </location>
</feature>
<evidence type="ECO:0000313" key="4">
    <source>
        <dbReference type="Proteomes" id="UP000256645"/>
    </source>
</evidence>
<protein>
    <recommendedName>
        <fullName evidence="2">DUF6590 domain-containing protein</fullName>
    </recommendedName>
</protein>
<dbReference type="InterPro" id="IPR046497">
    <property type="entry name" value="DUF6590"/>
</dbReference>
<feature type="domain" description="DUF6590" evidence="2">
    <location>
        <begin position="57"/>
        <end position="229"/>
    </location>
</feature>
<name>A0A3D8QX81_9HELO</name>
<comment type="caution">
    <text evidence="3">The sequence shown here is derived from an EMBL/GenBank/DDBJ whole genome shotgun (WGS) entry which is preliminary data.</text>
</comment>
<evidence type="ECO:0000256" key="1">
    <source>
        <dbReference type="SAM" id="MobiDB-lite"/>
    </source>
</evidence>
<dbReference type="AlphaFoldDB" id="A0A3D8QX81"/>
<organism evidence="3 4">
    <name type="scientific">Coleophoma cylindrospora</name>
    <dbReference type="NCBI Taxonomy" id="1849047"/>
    <lineage>
        <taxon>Eukaryota</taxon>
        <taxon>Fungi</taxon>
        <taxon>Dikarya</taxon>
        <taxon>Ascomycota</taxon>
        <taxon>Pezizomycotina</taxon>
        <taxon>Leotiomycetes</taxon>
        <taxon>Helotiales</taxon>
        <taxon>Dermateaceae</taxon>
        <taxon>Coleophoma</taxon>
    </lineage>
</organism>